<reference evidence="2 3" key="1">
    <citation type="submission" date="2020-03" db="EMBL/GenBank/DDBJ databases">
        <title>Genomic Encyclopedia of Type Strains, Phase IV (KMG-IV): sequencing the most valuable type-strain genomes for metagenomic binning, comparative biology and taxonomic classification.</title>
        <authorList>
            <person name="Goeker M."/>
        </authorList>
    </citation>
    <scope>NUCLEOTIDE SEQUENCE [LARGE SCALE GENOMIC DNA]</scope>
    <source>
        <strain evidence="2 3">DSM 103870</strain>
    </source>
</reference>
<dbReference type="EC" id="3.5.2.14" evidence="2"/>
<dbReference type="InterPro" id="IPR003692">
    <property type="entry name" value="Hydantoinase_B"/>
</dbReference>
<dbReference type="EMBL" id="JAASQI010000001">
    <property type="protein sequence ID" value="NIJ56226.1"/>
    <property type="molecule type" value="Genomic_DNA"/>
</dbReference>
<organism evidence="2 3">
    <name type="scientific">Pseudochelatococcus lubricantis</name>
    <dbReference type="NCBI Taxonomy" id="1538102"/>
    <lineage>
        <taxon>Bacteria</taxon>
        <taxon>Pseudomonadati</taxon>
        <taxon>Pseudomonadota</taxon>
        <taxon>Alphaproteobacteria</taxon>
        <taxon>Hyphomicrobiales</taxon>
        <taxon>Chelatococcaceae</taxon>
        <taxon>Pseudochelatococcus</taxon>
    </lineage>
</organism>
<keyword evidence="3" id="KW-1185">Reference proteome</keyword>
<dbReference type="RefSeq" id="WP_166947523.1">
    <property type="nucleotide sequence ID" value="NZ_JAASQI010000001.1"/>
</dbReference>
<evidence type="ECO:0000313" key="2">
    <source>
        <dbReference type="EMBL" id="NIJ56226.1"/>
    </source>
</evidence>
<dbReference type="GO" id="GO:0047423">
    <property type="term" value="F:N-methylhydantoinase (ATP-hydrolyzing) activity"/>
    <property type="evidence" value="ECO:0007669"/>
    <property type="project" value="UniProtKB-EC"/>
</dbReference>
<keyword evidence="2" id="KW-0378">Hydrolase</keyword>
<dbReference type="InterPro" id="IPR045079">
    <property type="entry name" value="Oxoprolinase-like"/>
</dbReference>
<accession>A0ABX0UZB8</accession>
<proteinExistence type="predicted"/>
<evidence type="ECO:0000259" key="1">
    <source>
        <dbReference type="Pfam" id="PF02538"/>
    </source>
</evidence>
<evidence type="ECO:0000313" key="3">
    <source>
        <dbReference type="Proteomes" id="UP001429580"/>
    </source>
</evidence>
<protein>
    <submittedName>
        <fullName evidence="2">N-methylhydantoinase B</fullName>
        <ecNumber evidence="2">3.5.2.14</ecNumber>
    </submittedName>
</protein>
<dbReference type="PANTHER" id="PTHR11365:SF23">
    <property type="entry name" value="HYPOTHETICAL 5-OXOPROLINASE (EUROFUNG)-RELATED"/>
    <property type="match status" value="1"/>
</dbReference>
<feature type="domain" description="Hydantoinase B/oxoprolinase" evidence="1">
    <location>
        <begin position="6"/>
        <end position="528"/>
    </location>
</feature>
<dbReference type="PANTHER" id="PTHR11365">
    <property type="entry name" value="5-OXOPROLINASE RELATED"/>
    <property type="match status" value="1"/>
</dbReference>
<gene>
    <name evidence="2" type="ORF">FHS82_000039</name>
</gene>
<sequence>MISNSRLQILANYCAAAAEAMGFTMMRTAYSTFVKETEDFSCQLMTPEGLTFASPITTGATWYTGLDYGPVIRMIDDYREGDVYAVNDPYSGFVATHTPDVHLWMPVFRDGQLVCFVGNHVHNTDMGGAVPASLSRTLTEVHQEGIRFPPVRIMRDGVLDERLLKIIDMNVRSPTQNRGDLDAQLACLVTGERKVHEIIDRFGTEEFMAGSQQLLAYAESQARQIIASIPDGEYVFSEFADEDSVDGVPCRINIRMTIAGDSVDLDYTGSDPQVVSSLNMPTGGNIRHSLITVGLIYSLHTLRPDALLNAGTVRILTGTLPLGTIVNPVAPAAVGMRSLISAVNQAAIFGLFSQAVPERMPACPAGGSSLLNVRAVASDGQRIIASIGPVGGGAGGGPTADGQEGCGANSAFLKNTPVEINEAEVPIHIIRYGVVPNTGGAGRWRGGNAAVMEFRMRTPEAMVTARNRNRASLAAWGVLGGKAGANARFTRNPGTDHAVELGNTDIVPCEPGDVIRSQGPGGGGYGHPFDRPVEAVLEDVESGFVSVNHARDAYGVIVVDGAVDMAATARLRGTRAAPEDHFDFGPNRSAFEAVWSRRNYDAMTEIMSLVPINWRHFVKHRLFRAAETLDTSLSPESIRETYAKLQASFNELPSIDLTVSEQ</sequence>
<name>A0ABX0UZB8_9HYPH</name>
<comment type="caution">
    <text evidence="2">The sequence shown here is derived from an EMBL/GenBank/DDBJ whole genome shotgun (WGS) entry which is preliminary data.</text>
</comment>
<dbReference type="Proteomes" id="UP001429580">
    <property type="component" value="Unassembled WGS sequence"/>
</dbReference>
<dbReference type="Pfam" id="PF02538">
    <property type="entry name" value="Hydantoinase_B"/>
    <property type="match status" value="1"/>
</dbReference>